<evidence type="ECO:0000313" key="2">
    <source>
        <dbReference type="EMBL" id="CDZ76478.1"/>
    </source>
</evidence>
<evidence type="ECO:0000313" key="3">
    <source>
        <dbReference type="Proteomes" id="UP000044071"/>
    </source>
</evidence>
<feature type="coiled-coil region" evidence="1">
    <location>
        <begin position="35"/>
        <end position="94"/>
    </location>
</feature>
<organism evidence="2 3">
    <name type="scientific">Legionella massiliensis</name>
    <dbReference type="NCBI Taxonomy" id="1034943"/>
    <lineage>
        <taxon>Bacteria</taxon>
        <taxon>Pseudomonadati</taxon>
        <taxon>Pseudomonadota</taxon>
        <taxon>Gammaproteobacteria</taxon>
        <taxon>Legionellales</taxon>
        <taxon>Legionellaceae</taxon>
        <taxon>Legionella</taxon>
    </lineage>
</organism>
<dbReference type="AlphaFoldDB" id="A0A078KXM4"/>
<keyword evidence="1" id="KW-0175">Coiled coil</keyword>
<reference evidence="2 3" key="1">
    <citation type="submission" date="2014-06" db="EMBL/GenBank/DDBJ databases">
        <authorList>
            <person name="Urmite Genomes Urmite Genomes"/>
        </authorList>
    </citation>
    <scope>NUCLEOTIDE SEQUENCE [LARGE SCALE GENOMIC DNA]</scope>
</reference>
<dbReference type="EMBL" id="CCSB01000001">
    <property type="protein sequence ID" value="CDZ76478.1"/>
    <property type="molecule type" value="Genomic_DNA"/>
</dbReference>
<keyword evidence="3" id="KW-1185">Reference proteome</keyword>
<proteinExistence type="predicted"/>
<name>A0A078KXM4_9GAMM</name>
<dbReference type="Proteomes" id="UP000044071">
    <property type="component" value="Unassembled WGS sequence"/>
</dbReference>
<evidence type="ECO:0000256" key="1">
    <source>
        <dbReference type="SAM" id="Coils"/>
    </source>
</evidence>
<protein>
    <submittedName>
        <fullName evidence="2">Uncharacterized protein</fullName>
    </submittedName>
</protein>
<sequence length="520" mass="60307">MPQSSKLLRGEILEIEKNMRNLVDRINWTPIAPGYAEYLYEIEALRRNINFIKQEIYKELRDQENETATKEAILREQQEKITSLTNKIDSFLAKEEYADAVNFRLENRGDFELYLAILAEKMELKLEEDNVSTSPQKIEEFNQARLYLYELLPIEKTEIYVQRIVFAINSLDELINTSTSETEIELLKFKKLKFYIKAHYCIGIPGNILVSELSISQILLNEIEQLPATLTTFEDQISHLVIKYDLLKKKYVNIKKINQLAENSECLPSKIVLQDNEIDRLNQNLKKSEITIGQQEKTITKQAQELAQAIQQYESIDKLQNQLAEQVNQAKKLEAINENLLHEIQIKENQLKDKDAQLTLQAKSLDNSTRKFNKLFEQQKQQNAHIAKLKLQILKSDTDYLKKAQIIINDIAERINEHQWDLALGGGRNLSDKKVSETGYRICEHITAFKRIKSPSKQEVADCLTTILDFALNGLNRGSSYCFWHGQKESSRREYVVYVDVINEFLATHHPFPQGLALVV</sequence>
<gene>
    <name evidence="2" type="ORF">BN59_00747</name>
</gene>
<accession>A0A078KXM4</accession>
<feature type="coiled-coil region" evidence="1">
    <location>
        <begin position="271"/>
        <end position="357"/>
    </location>
</feature>